<dbReference type="Proteomes" id="UP001501237">
    <property type="component" value="Unassembled WGS sequence"/>
</dbReference>
<gene>
    <name evidence="3" type="ORF">GCM10010468_58460</name>
</gene>
<dbReference type="Pfam" id="PF20789">
    <property type="entry name" value="4HBT_3C"/>
    <property type="match status" value="1"/>
</dbReference>
<dbReference type="Pfam" id="PF13622">
    <property type="entry name" value="4HBT_3"/>
    <property type="match status" value="1"/>
</dbReference>
<proteinExistence type="predicted"/>
<dbReference type="SUPFAM" id="SSF54637">
    <property type="entry name" value="Thioesterase/thiol ester dehydrase-isomerase"/>
    <property type="match status" value="1"/>
</dbReference>
<dbReference type="InterPro" id="IPR029069">
    <property type="entry name" value="HotDog_dom_sf"/>
</dbReference>
<accession>A0ABP6QGE9</accession>
<reference evidence="4" key="1">
    <citation type="journal article" date="2019" name="Int. J. Syst. Evol. Microbiol.">
        <title>The Global Catalogue of Microorganisms (GCM) 10K type strain sequencing project: providing services to taxonomists for standard genome sequencing and annotation.</title>
        <authorList>
            <consortium name="The Broad Institute Genomics Platform"/>
            <consortium name="The Broad Institute Genome Sequencing Center for Infectious Disease"/>
            <person name="Wu L."/>
            <person name="Ma J."/>
        </authorList>
    </citation>
    <scope>NUCLEOTIDE SEQUENCE [LARGE SCALE GENOMIC DNA]</scope>
    <source>
        <strain evidence="4">JCM 9377</strain>
    </source>
</reference>
<dbReference type="RefSeq" id="WP_344834660.1">
    <property type="nucleotide sequence ID" value="NZ_BAAAUV010000018.1"/>
</dbReference>
<evidence type="ECO:0000313" key="3">
    <source>
        <dbReference type="EMBL" id="GAA3228832.1"/>
    </source>
</evidence>
<dbReference type="InterPro" id="IPR042171">
    <property type="entry name" value="Acyl-CoA_hotdog"/>
</dbReference>
<organism evidence="3 4">
    <name type="scientific">Actinocorallia longicatena</name>
    <dbReference type="NCBI Taxonomy" id="111803"/>
    <lineage>
        <taxon>Bacteria</taxon>
        <taxon>Bacillati</taxon>
        <taxon>Actinomycetota</taxon>
        <taxon>Actinomycetes</taxon>
        <taxon>Streptosporangiales</taxon>
        <taxon>Thermomonosporaceae</taxon>
        <taxon>Actinocorallia</taxon>
    </lineage>
</organism>
<dbReference type="InterPro" id="IPR049450">
    <property type="entry name" value="ACOT8-like_C"/>
</dbReference>
<dbReference type="EMBL" id="BAAAUV010000018">
    <property type="protein sequence ID" value="GAA3228832.1"/>
    <property type="molecule type" value="Genomic_DNA"/>
</dbReference>
<evidence type="ECO:0000259" key="2">
    <source>
        <dbReference type="Pfam" id="PF20789"/>
    </source>
</evidence>
<keyword evidence="4" id="KW-1185">Reference proteome</keyword>
<feature type="domain" description="Acyl-CoA thioesterase-like C-terminal" evidence="2">
    <location>
        <begin position="133"/>
        <end position="250"/>
    </location>
</feature>
<dbReference type="Gene3D" id="2.40.160.210">
    <property type="entry name" value="Acyl-CoA thioesterase, double hotdog domain"/>
    <property type="match status" value="1"/>
</dbReference>
<evidence type="ECO:0000259" key="1">
    <source>
        <dbReference type="Pfam" id="PF13622"/>
    </source>
</evidence>
<dbReference type="InterPro" id="IPR049449">
    <property type="entry name" value="TesB_ACOT8-like_N"/>
</dbReference>
<name>A0ABP6QGE9_9ACTN</name>
<comment type="caution">
    <text evidence="3">The sequence shown here is derived from an EMBL/GenBank/DDBJ whole genome shotgun (WGS) entry which is preliminary data.</text>
</comment>
<feature type="domain" description="Acyl-CoA thioesterase-like N-terminal HotDog" evidence="1">
    <location>
        <begin position="18"/>
        <end position="99"/>
    </location>
</feature>
<sequence>MTFFLRDGDALVPTEMAHGPWAPDMLHGRLLGGLMAEAIERGHSLEGLRPSRLTVDLFRNARLAPLKVTTDRIRDGRRIRVVDAAVTGPDGLIARASLVLLKHGGHPPGEVWPAERWNVPQPEDCGPPTRRSGGSVPTFDLWRIGAGDDWDLPHRRRAWLRETHPLIGDEPLSPLVRLALAADLASPTAHWSTTGLNYINADYTITLGRLPEGEYIGIEAGGHISADGIAAGSCTLHDRTGPVAFATTTALANRKPG</sequence>
<protein>
    <submittedName>
        <fullName evidence="3">Thioesterase family protein</fullName>
    </submittedName>
</protein>
<evidence type="ECO:0000313" key="4">
    <source>
        <dbReference type="Proteomes" id="UP001501237"/>
    </source>
</evidence>